<dbReference type="Proteomes" id="UP001143463">
    <property type="component" value="Unassembled WGS sequence"/>
</dbReference>
<keyword evidence="2" id="KW-1185">Reference proteome</keyword>
<comment type="caution">
    <text evidence="1">The sequence shown here is derived from an EMBL/GenBank/DDBJ whole genome shotgun (WGS) entry which is preliminary data.</text>
</comment>
<gene>
    <name evidence="1" type="ORF">GCM10017577_46300</name>
</gene>
<dbReference type="AlphaFoldDB" id="A0A9W6L4G2"/>
<dbReference type="EMBL" id="BSFQ01000022">
    <property type="protein sequence ID" value="GLL13486.1"/>
    <property type="molecule type" value="Genomic_DNA"/>
</dbReference>
<evidence type="ECO:0000313" key="1">
    <source>
        <dbReference type="EMBL" id="GLL13486.1"/>
    </source>
</evidence>
<name>A0A9W6L4G2_9PSEU</name>
<dbReference type="RefSeq" id="WP_156067668.1">
    <property type="nucleotide sequence ID" value="NZ_BAAAUZ010000007.1"/>
</dbReference>
<protein>
    <submittedName>
        <fullName evidence="1">Uncharacterized protein</fullName>
    </submittedName>
</protein>
<sequence>MIEPVTDDLAAYVKAIVDTAPPLSEEQRNRISALLREEPGTEATAAAA</sequence>
<proteinExistence type="predicted"/>
<organism evidence="1 2">
    <name type="scientific">Pseudonocardia halophobica</name>
    <dbReference type="NCBI Taxonomy" id="29401"/>
    <lineage>
        <taxon>Bacteria</taxon>
        <taxon>Bacillati</taxon>
        <taxon>Actinomycetota</taxon>
        <taxon>Actinomycetes</taxon>
        <taxon>Pseudonocardiales</taxon>
        <taxon>Pseudonocardiaceae</taxon>
        <taxon>Pseudonocardia</taxon>
    </lineage>
</organism>
<reference evidence="1" key="2">
    <citation type="submission" date="2023-01" db="EMBL/GenBank/DDBJ databases">
        <authorList>
            <person name="Sun Q."/>
            <person name="Evtushenko L."/>
        </authorList>
    </citation>
    <scope>NUCLEOTIDE SEQUENCE</scope>
    <source>
        <strain evidence="1">VKM Ac-1069</strain>
    </source>
</reference>
<evidence type="ECO:0000313" key="2">
    <source>
        <dbReference type="Proteomes" id="UP001143463"/>
    </source>
</evidence>
<reference evidence="1" key="1">
    <citation type="journal article" date="2014" name="Int. J. Syst. Evol. Microbiol.">
        <title>Complete genome sequence of Corynebacterium casei LMG S-19264T (=DSM 44701T), isolated from a smear-ripened cheese.</title>
        <authorList>
            <consortium name="US DOE Joint Genome Institute (JGI-PGF)"/>
            <person name="Walter F."/>
            <person name="Albersmeier A."/>
            <person name="Kalinowski J."/>
            <person name="Ruckert C."/>
        </authorList>
    </citation>
    <scope>NUCLEOTIDE SEQUENCE</scope>
    <source>
        <strain evidence="1">VKM Ac-1069</strain>
    </source>
</reference>
<accession>A0A9W6L4G2</accession>